<dbReference type="AlphaFoldDB" id="A0A5P8E6V2"/>
<dbReference type="RefSeq" id="WP_111899017.1">
    <property type="nucleotide sequence ID" value="NZ_CP033459.1"/>
</dbReference>
<evidence type="ECO:0000313" key="2">
    <source>
        <dbReference type="EMBL" id="QFQ12672.1"/>
    </source>
</evidence>
<evidence type="ECO:0000313" key="3">
    <source>
        <dbReference type="Proteomes" id="UP000249375"/>
    </source>
</evidence>
<protein>
    <submittedName>
        <fullName evidence="2">TonB-dependent receptor</fullName>
    </submittedName>
</protein>
<accession>A0A5P8E6V2</accession>
<proteinExistence type="predicted"/>
<dbReference type="SUPFAM" id="SSF56935">
    <property type="entry name" value="Porins"/>
    <property type="match status" value="1"/>
</dbReference>
<organism evidence="2 3">
    <name type="scientific">Pseudoprevotella muciniphila</name>
    <dbReference type="NCBI Taxonomy" id="2133944"/>
    <lineage>
        <taxon>Bacteria</taxon>
        <taxon>Pseudomonadati</taxon>
        <taxon>Bacteroidota</taxon>
        <taxon>Bacteroidia</taxon>
        <taxon>Bacteroidales</taxon>
        <taxon>Prevotellaceae</taxon>
        <taxon>Pseudoprevotella</taxon>
    </lineage>
</organism>
<dbReference type="Proteomes" id="UP000249375">
    <property type="component" value="Chromosome"/>
</dbReference>
<sequence>MKKGIILTLAALWLSAGAFAQTPSDSLSMADDNSDETFTETQLDEDNSDATQAASAIMNAKNDPFMSAVGFRFSAMRFRVRGYDNNSSQTYMNGLLLNDMESGRFNYSSVGGLNDAVRNRESVSPFEFNIFGMANEGGAQNMLTRASQFSKGNKLTLSGTNRNYLLRGMYTFATGMQPNGWAFAGSVGYRWANEGVIEGTFYNSFSYFLAAEKRINDRHTLSLVTFGAPTERAQQAAATEEVYWLANSHYYNPNWGYQNGSKRNARVVHSFEPTAILTWDCRFDRDRKLTTSAGFKYNMYSSTALGWNGDAYDPRPDYYKNLPSSIFDVYDPQQNNPTYLGEHPFLLEQWNTLYDFWTSSKANRQINWDRMYFVNRQNEQLGGEALYYQERRHNNQLVFALSPTFSHYINTNNKYAIGAVLNHTKGMHYKTMDDLLGGTNYTDVDKFAANDYGPNSTEAQNDLRHPNRQIRKDDKFGYDYNIIVNYAKLWGAYEHAYRNFGVTVGAHIDGTTIERDGKMQNGRAPENSYGKSGAAKFLAGGGKVLFAYQPIPNNTVKLGLSAITKAPLARNAFVAARMQNNFVDNLKVEDIFNANLSYDFRFGDFSGKISGYWTRMMNMVEQTAFYNDQEQRFTYLTMSNIDKAYYGVEMALRYAVTSSLSFNFIGSMGEAKYTNNPLAQVNYEGMNSATIASLNKAVNPVTGKAETLRVIADGMHANGTPLTALSLGANYNIKGWFFEADLNYYNRVYVSYSQYRRLSNVVPNYVSNITYEGNYVFEVTRSDISENGGMLYDADGNLLKAVSPAQEKFDGGFMLNASIGRYIRLKRGKSISINLSFNNITNNRNLRTGGYEQNRDDFYSTGVARSYKFSRNSKYYYANAFNFFLNVGFRF</sequence>
<keyword evidence="1" id="KW-0732">Signal</keyword>
<reference evidence="2 3" key="1">
    <citation type="submission" date="2018-11" db="EMBL/GenBank/DDBJ databases">
        <authorList>
            <person name="Na S.W."/>
            <person name="Baik M."/>
        </authorList>
    </citation>
    <scope>NUCLEOTIDE SEQUENCE [LARGE SCALE GENOMIC DNA]</scope>
    <source>
        <strain evidence="2 3">E39</strain>
    </source>
</reference>
<feature type="signal peptide" evidence="1">
    <location>
        <begin position="1"/>
        <end position="20"/>
    </location>
</feature>
<evidence type="ECO:0000256" key="1">
    <source>
        <dbReference type="SAM" id="SignalP"/>
    </source>
</evidence>
<name>A0A5P8E6V2_9BACT</name>
<keyword evidence="3" id="KW-1185">Reference proteome</keyword>
<dbReference type="EMBL" id="CP033459">
    <property type="protein sequence ID" value="QFQ12672.1"/>
    <property type="molecule type" value="Genomic_DNA"/>
</dbReference>
<dbReference type="KEGG" id="alq:C7Y71_006375"/>
<gene>
    <name evidence="2" type="ORF">C7Y71_006375</name>
</gene>
<dbReference type="OrthoDB" id="1453181at2"/>
<keyword evidence="2" id="KW-0675">Receptor</keyword>
<feature type="chain" id="PRO_5024379751" evidence="1">
    <location>
        <begin position="21"/>
        <end position="891"/>
    </location>
</feature>